<dbReference type="PANTHER" id="PTHR23502">
    <property type="entry name" value="MAJOR FACILITATOR SUPERFAMILY"/>
    <property type="match status" value="1"/>
</dbReference>
<evidence type="ECO:0000256" key="1">
    <source>
        <dbReference type="ARBA" id="ARBA00004141"/>
    </source>
</evidence>
<keyword evidence="7" id="KW-1185">Reference proteome</keyword>
<feature type="transmembrane region" description="Helical" evidence="5">
    <location>
        <begin position="82"/>
        <end position="108"/>
    </location>
</feature>
<keyword evidence="3 5" id="KW-1133">Transmembrane helix</keyword>
<gene>
    <name evidence="6" type="ORF">TCAP_03202</name>
</gene>
<organism evidence="6 7">
    <name type="scientific">Tolypocladium capitatum</name>
    <dbReference type="NCBI Taxonomy" id="45235"/>
    <lineage>
        <taxon>Eukaryota</taxon>
        <taxon>Fungi</taxon>
        <taxon>Dikarya</taxon>
        <taxon>Ascomycota</taxon>
        <taxon>Pezizomycotina</taxon>
        <taxon>Sordariomycetes</taxon>
        <taxon>Hypocreomycetidae</taxon>
        <taxon>Hypocreales</taxon>
        <taxon>Ophiocordycipitaceae</taxon>
        <taxon>Tolypocladium</taxon>
    </lineage>
</organism>
<dbReference type="PANTHER" id="PTHR23502:SF38">
    <property type="entry name" value="POLYAMINE TRANSPORTER 4"/>
    <property type="match status" value="1"/>
</dbReference>
<feature type="transmembrane region" description="Helical" evidence="5">
    <location>
        <begin position="164"/>
        <end position="184"/>
    </location>
</feature>
<feature type="transmembrane region" description="Helical" evidence="5">
    <location>
        <begin position="190"/>
        <end position="212"/>
    </location>
</feature>
<dbReference type="InterPro" id="IPR036259">
    <property type="entry name" value="MFS_trans_sf"/>
</dbReference>
<dbReference type="Pfam" id="PF07690">
    <property type="entry name" value="MFS_1"/>
    <property type="match status" value="1"/>
</dbReference>
<dbReference type="GO" id="GO:0015606">
    <property type="term" value="F:spermidine transmembrane transporter activity"/>
    <property type="evidence" value="ECO:0007669"/>
    <property type="project" value="TreeGrafter"/>
</dbReference>
<evidence type="ECO:0000313" key="6">
    <source>
        <dbReference type="EMBL" id="PNY26872.1"/>
    </source>
</evidence>
<protein>
    <submittedName>
        <fullName evidence="6">Polyamine transporter 4</fullName>
    </submittedName>
</protein>
<feature type="transmembrane region" description="Helical" evidence="5">
    <location>
        <begin position="257"/>
        <end position="277"/>
    </location>
</feature>
<reference evidence="6 7" key="1">
    <citation type="submission" date="2017-08" db="EMBL/GenBank/DDBJ databases">
        <title>Harnessing the power of phylogenomics to disentangle the directionality and signatures of interkingdom host jumping in the parasitic fungal genus Tolypocladium.</title>
        <authorList>
            <person name="Quandt C.A."/>
            <person name="Patterson W."/>
            <person name="Spatafora J.W."/>
        </authorList>
    </citation>
    <scope>NUCLEOTIDE SEQUENCE [LARGE SCALE GENOMIC DNA]</scope>
    <source>
        <strain evidence="6 7">CBS 113982</strain>
    </source>
</reference>
<dbReference type="GO" id="GO:0005886">
    <property type="term" value="C:plasma membrane"/>
    <property type="evidence" value="ECO:0007669"/>
    <property type="project" value="TreeGrafter"/>
</dbReference>
<dbReference type="OrthoDB" id="3936150at2759"/>
<evidence type="ECO:0000256" key="3">
    <source>
        <dbReference type="ARBA" id="ARBA00022989"/>
    </source>
</evidence>
<evidence type="ECO:0000256" key="4">
    <source>
        <dbReference type="ARBA" id="ARBA00023136"/>
    </source>
</evidence>
<dbReference type="SUPFAM" id="SSF103473">
    <property type="entry name" value="MFS general substrate transporter"/>
    <property type="match status" value="1"/>
</dbReference>
<evidence type="ECO:0000313" key="7">
    <source>
        <dbReference type="Proteomes" id="UP000236621"/>
    </source>
</evidence>
<comment type="caution">
    <text evidence="6">The sequence shown here is derived from an EMBL/GenBank/DDBJ whole genome shotgun (WGS) entry which is preliminary data.</text>
</comment>
<dbReference type="STRING" id="45235.A0A2K3QH46"/>
<feature type="transmembrane region" description="Helical" evidence="5">
    <location>
        <begin position="13"/>
        <end position="33"/>
    </location>
</feature>
<accession>A0A2K3QH46</accession>
<dbReference type="Proteomes" id="UP000236621">
    <property type="component" value="Unassembled WGS sequence"/>
</dbReference>
<feature type="transmembrane region" description="Helical" evidence="5">
    <location>
        <begin position="233"/>
        <end position="251"/>
    </location>
</feature>
<proteinExistence type="predicted"/>
<dbReference type="AlphaFoldDB" id="A0A2K3QH46"/>
<dbReference type="InterPro" id="IPR011701">
    <property type="entry name" value="MFS"/>
</dbReference>
<dbReference type="GO" id="GO:0000297">
    <property type="term" value="F:spermine transmembrane transporter activity"/>
    <property type="evidence" value="ECO:0007669"/>
    <property type="project" value="TreeGrafter"/>
</dbReference>
<dbReference type="Gene3D" id="1.20.1250.20">
    <property type="entry name" value="MFS general substrate transporter like domains"/>
    <property type="match status" value="1"/>
</dbReference>
<name>A0A2K3QH46_9HYPO</name>
<keyword evidence="2 5" id="KW-0812">Transmembrane</keyword>
<feature type="transmembrane region" description="Helical" evidence="5">
    <location>
        <begin position="120"/>
        <end position="144"/>
    </location>
</feature>
<keyword evidence="4 5" id="KW-0472">Membrane</keyword>
<sequence length="295" mass="33088">MGSFVVNRKDWRWTQWTLLFFAVFCILVSPFNSETFNPILKRRLAKQRGENVPPQEPLVTRLGDFARISLIRPVHMLLTEPIVTFLCLYVALNFGILFSFFAGVPYALTLVYGFSLEESGLAFLAIAIGCVLGMLTIMLCDALLYRKEAARYPPNKLPPEHRLYAAMFSCFGLPAGLFWFAWTAREGVSWVSPTAAIIPFAWGNLCVFVSALQYMMDTYKGSVVASATSANSLARYSFAGAFPLVTIQMYRALGINWATSLLGFASLTLLPIPWVLFKFGPRIRAKSKYETVDYS</sequence>
<dbReference type="EMBL" id="NRSZ01000489">
    <property type="protein sequence ID" value="PNY26872.1"/>
    <property type="molecule type" value="Genomic_DNA"/>
</dbReference>
<evidence type="ECO:0000256" key="5">
    <source>
        <dbReference type="SAM" id="Phobius"/>
    </source>
</evidence>
<evidence type="ECO:0000256" key="2">
    <source>
        <dbReference type="ARBA" id="ARBA00022692"/>
    </source>
</evidence>
<comment type="subcellular location">
    <subcellularLocation>
        <location evidence="1">Membrane</location>
        <topology evidence="1">Multi-pass membrane protein</topology>
    </subcellularLocation>
</comment>